<dbReference type="GO" id="GO:0071555">
    <property type="term" value="P:cell wall organization"/>
    <property type="evidence" value="ECO:0007669"/>
    <property type="project" value="UniProtKB-KW"/>
</dbReference>
<dbReference type="InterPro" id="IPR000743">
    <property type="entry name" value="Glyco_hydro_28"/>
</dbReference>
<dbReference type="Gene3D" id="2.160.20.10">
    <property type="entry name" value="Single-stranded right-handed beta-helix, Pectin lyase-like"/>
    <property type="match status" value="1"/>
</dbReference>
<evidence type="ECO:0000313" key="12">
    <source>
        <dbReference type="Proteomes" id="UP000245207"/>
    </source>
</evidence>
<evidence type="ECO:0000256" key="2">
    <source>
        <dbReference type="ARBA" id="ARBA00008834"/>
    </source>
</evidence>
<comment type="caution">
    <text evidence="11">The sequence shown here is derived from an EMBL/GenBank/DDBJ whole genome shotgun (WGS) entry which is preliminary data.</text>
</comment>
<keyword evidence="7" id="KW-0961">Cell wall biogenesis/degradation</keyword>
<keyword evidence="12" id="KW-1185">Reference proteome</keyword>
<evidence type="ECO:0000256" key="6">
    <source>
        <dbReference type="ARBA" id="ARBA00023295"/>
    </source>
</evidence>
<dbReference type="PANTHER" id="PTHR31375">
    <property type="match status" value="1"/>
</dbReference>
<protein>
    <submittedName>
        <fullName evidence="11">Glycoside hydrolase, family 28</fullName>
    </submittedName>
</protein>
<dbReference type="Pfam" id="PF00295">
    <property type="entry name" value="Glyco_hydro_28"/>
    <property type="match status" value="1"/>
</dbReference>
<evidence type="ECO:0000313" key="11">
    <source>
        <dbReference type="EMBL" id="PWA53667.1"/>
    </source>
</evidence>
<name>A0A2U1LXF2_ARTAN</name>
<accession>A0A2U1LXF2</accession>
<evidence type="ECO:0000256" key="8">
    <source>
        <dbReference type="PROSITE-ProRule" id="PRU10052"/>
    </source>
</evidence>
<dbReference type="Proteomes" id="UP000245207">
    <property type="component" value="Unassembled WGS sequence"/>
</dbReference>
<dbReference type="InterPro" id="IPR012334">
    <property type="entry name" value="Pectin_lyas_fold"/>
</dbReference>
<evidence type="ECO:0000256" key="1">
    <source>
        <dbReference type="ARBA" id="ARBA00004191"/>
    </source>
</evidence>
<feature type="signal peptide" evidence="10">
    <location>
        <begin position="1"/>
        <end position="21"/>
    </location>
</feature>
<keyword evidence="3" id="KW-0134">Cell wall</keyword>
<evidence type="ECO:0000256" key="3">
    <source>
        <dbReference type="ARBA" id="ARBA00022512"/>
    </source>
</evidence>
<dbReference type="PROSITE" id="PS00502">
    <property type="entry name" value="POLYGALACTURONASE"/>
    <property type="match status" value="1"/>
</dbReference>
<evidence type="ECO:0000256" key="9">
    <source>
        <dbReference type="RuleBase" id="RU361169"/>
    </source>
</evidence>
<dbReference type="SUPFAM" id="SSF51126">
    <property type="entry name" value="Pectin lyase-like"/>
    <property type="match status" value="1"/>
</dbReference>
<keyword evidence="10" id="KW-0732">Signal</keyword>
<feature type="chain" id="PRO_5015452550" evidence="10">
    <location>
        <begin position="22"/>
        <end position="425"/>
    </location>
</feature>
<evidence type="ECO:0000256" key="10">
    <source>
        <dbReference type="SAM" id="SignalP"/>
    </source>
</evidence>
<dbReference type="InterPro" id="IPR011050">
    <property type="entry name" value="Pectin_lyase_fold/virulence"/>
</dbReference>
<dbReference type="OrthoDB" id="187139at2759"/>
<dbReference type="STRING" id="35608.A0A2U1LXF2"/>
<dbReference type="SMART" id="SM00710">
    <property type="entry name" value="PbH1"/>
    <property type="match status" value="5"/>
</dbReference>
<keyword evidence="4" id="KW-0964">Secreted</keyword>
<dbReference type="AlphaFoldDB" id="A0A2U1LXF2"/>
<proteinExistence type="inferred from homology"/>
<dbReference type="GO" id="GO:0005975">
    <property type="term" value="P:carbohydrate metabolic process"/>
    <property type="evidence" value="ECO:0007669"/>
    <property type="project" value="InterPro"/>
</dbReference>
<dbReference type="EMBL" id="PKPP01007339">
    <property type="protein sequence ID" value="PWA53667.1"/>
    <property type="molecule type" value="Genomic_DNA"/>
</dbReference>
<comment type="subcellular location">
    <subcellularLocation>
        <location evidence="1">Secreted</location>
        <location evidence="1">Cell wall</location>
    </subcellularLocation>
</comment>
<organism evidence="11 12">
    <name type="scientific">Artemisia annua</name>
    <name type="common">Sweet wormwood</name>
    <dbReference type="NCBI Taxonomy" id="35608"/>
    <lineage>
        <taxon>Eukaryota</taxon>
        <taxon>Viridiplantae</taxon>
        <taxon>Streptophyta</taxon>
        <taxon>Embryophyta</taxon>
        <taxon>Tracheophyta</taxon>
        <taxon>Spermatophyta</taxon>
        <taxon>Magnoliopsida</taxon>
        <taxon>eudicotyledons</taxon>
        <taxon>Gunneridae</taxon>
        <taxon>Pentapetalae</taxon>
        <taxon>asterids</taxon>
        <taxon>campanulids</taxon>
        <taxon>Asterales</taxon>
        <taxon>Asteraceae</taxon>
        <taxon>Asteroideae</taxon>
        <taxon>Anthemideae</taxon>
        <taxon>Artemisiinae</taxon>
        <taxon>Artemisia</taxon>
    </lineage>
</organism>
<feature type="active site" evidence="8">
    <location>
        <position position="245"/>
    </location>
</feature>
<gene>
    <name evidence="11" type="ORF">CTI12_AA443010</name>
</gene>
<evidence type="ECO:0000256" key="4">
    <source>
        <dbReference type="ARBA" id="ARBA00022525"/>
    </source>
</evidence>
<evidence type="ECO:0000256" key="5">
    <source>
        <dbReference type="ARBA" id="ARBA00022801"/>
    </source>
</evidence>
<evidence type="ECO:0000256" key="7">
    <source>
        <dbReference type="ARBA" id="ARBA00023316"/>
    </source>
</evidence>
<sequence>MATYTMLAITCTFMIIGLIGVSKLQNSSNSEIDVKDFGAIGDGITDDTLAVNDAWNEACSSTGRLTFPTGNFVVQPSIFLGPCKANTVVVNVIGNVIAPSMKDWPKNVVTWIRFNNVANLIMTGTGHFKGQGMTGWWDLCKQAKTCENNPTALAFNACKGLKLLGITSDDSPRNHISINDCNGAVISNININAPANSPNTDGIDISNTNGVQINGGHIGTGDDCIAINGGSFNINITNLNCGPGHGISVGSLGRNSGRDDVVSNIRVVGCTFTSTQNGVRIKTVPGGSGSASQILFSNIRMTNVQHPILLTQFYCVEDRSRCMDIRPVVQINGVSFFNIKGTSSLPNAIEIKCSANSGSCKGITLQNINIQPINPSLKVQSFCQNADPSIVAPVFPPVVCTPTSLIEMPLNYSYDNRSQGLATTF</sequence>
<dbReference type="InterPro" id="IPR006626">
    <property type="entry name" value="PbH1"/>
</dbReference>
<keyword evidence="6 9" id="KW-0326">Glycosidase</keyword>
<comment type="similarity">
    <text evidence="2 9">Belongs to the glycosyl hydrolase 28 family.</text>
</comment>
<reference evidence="11 12" key="1">
    <citation type="journal article" date="2018" name="Mol. Plant">
        <title>The genome of Artemisia annua provides insight into the evolution of Asteraceae family and artemisinin biosynthesis.</title>
        <authorList>
            <person name="Shen Q."/>
            <person name="Zhang L."/>
            <person name="Liao Z."/>
            <person name="Wang S."/>
            <person name="Yan T."/>
            <person name="Shi P."/>
            <person name="Liu M."/>
            <person name="Fu X."/>
            <person name="Pan Q."/>
            <person name="Wang Y."/>
            <person name="Lv Z."/>
            <person name="Lu X."/>
            <person name="Zhang F."/>
            <person name="Jiang W."/>
            <person name="Ma Y."/>
            <person name="Chen M."/>
            <person name="Hao X."/>
            <person name="Li L."/>
            <person name="Tang Y."/>
            <person name="Lv G."/>
            <person name="Zhou Y."/>
            <person name="Sun X."/>
            <person name="Brodelius P.E."/>
            <person name="Rose J.K.C."/>
            <person name="Tang K."/>
        </authorList>
    </citation>
    <scope>NUCLEOTIDE SEQUENCE [LARGE SCALE GENOMIC DNA]</scope>
    <source>
        <strain evidence="12">cv. Huhao1</strain>
        <tissue evidence="11">Leaf</tissue>
    </source>
</reference>
<keyword evidence="5 9" id="KW-0378">Hydrolase</keyword>
<dbReference type="GO" id="GO:0004650">
    <property type="term" value="F:polygalacturonase activity"/>
    <property type="evidence" value="ECO:0007669"/>
    <property type="project" value="InterPro"/>
</dbReference>